<feature type="chain" id="PRO_5012191436" evidence="1">
    <location>
        <begin position="22"/>
        <end position="162"/>
    </location>
</feature>
<evidence type="ECO:0000313" key="3">
    <source>
        <dbReference type="EMBL" id="ORZ15773.1"/>
    </source>
</evidence>
<dbReference type="InterPro" id="IPR014044">
    <property type="entry name" value="CAP_dom"/>
</dbReference>
<dbReference type="PRINTS" id="PR00837">
    <property type="entry name" value="V5TPXLIKE"/>
</dbReference>
<evidence type="ECO:0000313" key="4">
    <source>
        <dbReference type="Proteomes" id="UP000193560"/>
    </source>
</evidence>
<keyword evidence="4" id="KW-1185">Reference proteome</keyword>
<dbReference type="SUPFAM" id="SSF55797">
    <property type="entry name" value="PR-1-like"/>
    <property type="match status" value="1"/>
</dbReference>
<dbReference type="InterPro" id="IPR035940">
    <property type="entry name" value="CAP_sf"/>
</dbReference>
<evidence type="ECO:0000256" key="1">
    <source>
        <dbReference type="SAM" id="SignalP"/>
    </source>
</evidence>
<name>A0A1X2IFT1_9FUNG</name>
<dbReference type="OrthoDB" id="337038at2759"/>
<dbReference type="Pfam" id="PF00188">
    <property type="entry name" value="CAP"/>
    <property type="match status" value="1"/>
</dbReference>
<dbReference type="FunFam" id="3.40.33.10:FF:000002">
    <property type="entry name" value="Golgi-associated plant pathogenesis-related protein 1"/>
    <property type="match status" value="1"/>
</dbReference>
<accession>A0A1X2IFT1</accession>
<sequence>MMNRFFIVVVAFALMVQVCFAMSQKDIKNILKKHNQYRAKHGAPALKWDKNVAQFAQKWTNRCVFQHSGSSSYGENIAMGYGSWNQVVKGWYDEVKDYDYSNPGFAGSTGHFTQVVWKGTTKIGCGFSKCGGKKIYSCNYKKPGNYMGEFPKNVLPPKSKKN</sequence>
<dbReference type="GO" id="GO:0005576">
    <property type="term" value="C:extracellular region"/>
    <property type="evidence" value="ECO:0007669"/>
    <property type="project" value="InterPro"/>
</dbReference>
<dbReference type="Proteomes" id="UP000193560">
    <property type="component" value="Unassembled WGS sequence"/>
</dbReference>
<dbReference type="SMART" id="SM00198">
    <property type="entry name" value="SCP"/>
    <property type="match status" value="1"/>
</dbReference>
<reference evidence="3 4" key="1">
    <citation type="submission" date="2016-07" db="EMBL/GenBank/DDBJ databases">
        <title>Pervasive Adenine N6-methylation of Active Genes in Fungi.</title>
        <authorList>
            <consortium name="DOE Joint Genome Institute"/>
            <person name="Mondo S.J."/>
            <person name="Dannebaum R.O."/>
            <person name="Kuo R.C."/>
            <person name="Labutti K."/>
            <person name="Haridas S."/>
            <person name="Kuo A."/>
            <person name="Salamov A."/>
            <person name="Ahrendt S.R."/>
            <person name="Lipzen A."/>
            <person name="Sullivan W."/>
            <person name="Andreopoulos W.B."/>
            <person name="Clum A."/>
            <person name="Lindquist E."/>
            <person name="Daum C."/>
            <person name="Ramamoorthy G.K."/>
            <person name="Gryganskyi A."/>
            <person name="Culley D."/>
            <person name="Magnuson J.K."/>
            <person name="James T.Y."/>
            <person name="O'Malley M.A."/>
            <person name="Stajich J.E."/>
            <person name="Spatafora J.W."/>
            <person name="Visel A."/>
            <person name="Grigoriev I.V."/>
        </authorList>
    </citation>
    <scope>NUCLEOTIDE SEQUENCE [LARGE SCALE GENOMIC DNA]</scope>
    <source>
        <strain evidence="3 4">NRRL 1336</strain>
    </source>
</reference>
<feature type="signal peptide" evidence="1">
    <location>
        <begin position="1"/>
        <end position="21"/>
    </location>
</feature>
<keyword evidence="1" id="KW-0732">Signal</keyword>
<protein>
    <submittedName>
        <fullName evidence="3">CAP domain-containing protein</fullName>
    </submittedName>
</protein>
<organism evidence="3 4">
    <name type="scientific">Absidia repens</name>
    <dbReference type="NCBI Taxonomy" id="90262"/>
    <lineage>
        <taxon>Eukaryota</taxon>
        <taxon>Fungi</taxon>
        <taxon>Fungi incertae sedis</taxon>
        <taxon>Mucoromycota</taxon>
        <taxon>Mucoromycotina</taxon>
        <taxon>Mucoromycetes</taxon>
        <taxon>Mucorales</taxon>
        <taxon>Cunninghamellaceae</taxon>
        <taxon>Absidia</taxon>
    </lineage>
</organism>
<comment type="caution">
    <text evidence="3">The sequence shown here is derived from an EMBL/GenBank/DDBJ whole genome shotgun (WGS) entry which is preliminary data.</text>
</comment>
<proteinExistence type="predicted"/>
<dbReference type="EMBL" id="MCGE01000012">
    <property type="protein sequence ID" value="ORZ15773.1"/>
    <property type="molecule type" value="Genomic_DNA"/>
</dbReference>
<gene>
    <name evidence="3" type="ORF">BCR42DRAFT_415872</name>
</gene>
<dbReference type="PROSITE" id="PS01009">
    <property type="entry name" value="CRISP_1"/>
    <property type="match status" value="1"/>
</dbReference>
<evidence type="ECO:0000259" key="2">
    <source>
        <dbReference type="SMART" id="SM00198"/>
    </source>
</evidence>
<dbReference type="Gene3D" id="3.40.33.10">
    <property type="entry name" value="CAP"/>
    <property type="match status" value="1"/>
</dbReference>
<dbReference type="InterPro" id="IPR001283">
    <property type="entry name" value="CRISP-related"/>
</dbReference>
<dbReference type="AlphaFoldDB" id="A0A1X2IFT1"/>
<dbReference type="InterPro" id="IPR018244">
    <property type="entry name" value="Allrgn_V5/Tpx1_CS"/>
</dbReference>
<dbReference type="STRING" id="90262.A0A1X2IFT1"/>
<dbReference type="PANTHER" id="PTHR10334">
    <property type="entry name" value="CYSTEINE-RICH SECRETORY PROTEIN-RELATED"/>
    <property type="match status" value="1"/>
</dbReference>
<feature type="domain" description="SCP" evidence="2">
    <location>
        <begin position="25"/>
        <end position="148"/>
    </location>
</feature>